<gene>
    <name evidence="2" type="ORF">LSAT_V11C300123990</name>
</gene>
<organism evidence="2 3">
    <name type="scientific">Lactuca sativa</name>
    <name type="common">Garden lettuce</name>
    <dbReference type="NCBI Taxonomy" id="4236"/>
    <lineage>
        <taxon>Eukaryota</taxon>
        <taxon>Viridiplantae</taxon>
        <taxon>Streptophyta</taxon>
        <taxon>Embryophyta</taxon>
        <taxon>Tracheophyta</taxon>
        <taxon>Spermatophyta</taxon>
        <taxon>Magnoliopsida</taxon>
        <taxon>eudicotyledons</taxon>
        <taxon>Gunneridae</taxon>
        <taxon>Pentapetalae</taxon>
        <taxon>asterids</taxon>
        <taxon>campanulids</taxon>
        <taxon>Asterales</taxon>
        <taxon>Asteraceae</taxon>
        <taxon>Cichorioideae</taxon>
        <taxon>Cichorieae</taxon>
        <taxon>Lactucinae</taxon>
        <taxon>Lactuca</taxon>
    </lineage>
</organism>
<accession>A0A9R1WB12</accession>
<dbReference type="InterPro" id="IPR026960">
    <property type="entry name" value="RVT-Znf"/>
</dbReference>
<name>A0A9R1WB12_LACSA</name>
<dbReference type="Pfam" id="PF13966">
    <property type="entry name" value="zf-RVT"/>
    <property type="match status" value="1"/>
</dbReference>
<proteinExistence type="predicted"/>
<dbReference type="Proteomes" id="UP000235145">
    <property type="component" value="Unassembled WGS sequence"/>
</dbReference>
<keyword evidence="3" id="KW-1185">Reference proteome</keyword>
<feature type="domain" description="Reverse transcriptase zinc-binding" evidence="1">
    <location>
        <begin position="16"/>
        <end position="81"/>
    </location>
</feature>
<dbReference type="AlphaFoldDB" id="A0A9R1WB12"/>
<evidence type="ECO:0000313" key="3">
    <source>
        <dbReference type="Proteomes" id="UP000235145"/>
    </source>
</evidence>
<dbReference type="PANTHER" id="PTHR33116:SF78">
    <property type="entry name" value="OS12G0587133 PROTEIN"/>
    <property type="match status" value="1"/>
</dbReference>
<dbReference type="EMBL" id="NBSK02000003">
    <property type="protein sequence ID" value="KAJ0219356.1"/>
    <property type="molecule type" value="Genomic_DNA"/>
</dbReference>
<comment type="caution">
    <text evidence="2">The sequence shown here is derived from an EMBL/GenBank/DDBJ whole genome shotgun (WGS) entry which is preliminary data.</text>
</comment>
<evidence type="ECO:0000313" key="2">
    <source>
        <dbReference type="EMBL" id="KAJ0219356.1"/>
    </source>
</evidence>
<protein>
    <recommendedName>
        <fullName evidence="1">Reverse transcriptase zinc-binding domain-containing protein</fullName>
    </recommendedName>
</protein>
<dbReference type="PANTHER" id="PTHR33116">
    <property type="entry name" value="REVERSE TRANSCRIPTASE ZINC-BINDING DOMAIN-CONTAINING PROTEIN-RELATED-RELATED"/>
    <property type="match status" value="1"/>
</dbReference>
<evidence type="ECO:0000259" key="1">
    <source>
        <dbReference type="Pfam" id="PF13966"/>
    </source>
</evidence>
<reference evidence="2 3" key="1">
    <citation type="journal article" date="2017" name="Nat. Commun.">
        <title>Genome assembly with in vitro proximity ligation data and whole-genome triplication in lettuce.</title>
        <authorList>
            <person name="Reyes-Chin-Wo S."/>
            <person name="Wang Z."/>
            <person name="Yang X."/>
            <person name="Kozik A."/>
            <person name="Arikit S."/>
            <person name="Song C."/>
            <person name="Xia L."/>
            <person name="Froenicke L."/>
            <person name="Lavelle D.O."/>
            <person name="Truco M.J."/>
            <person name="Xia R."/>
            <person name="Zhu S."/>
            <person name="Xu C."/>
            <person name="Xu H."/>
            <person name="Xu X."/>
            <person name="Cox K."/>
            <person name="Korf I."/>
            <person name="Meyers B.C."/>
            <person name="Michelmore R.W."/>
        </authorList>
    </citation>
    <scope>NUCLEOTIDE SEQUENCE [LARGE SCALE GENOMIC DNA]</scope>
    <source>
        <strain evidence="3">cv. Salinas</strain>
        <tissue evidence="2">Seedlings</tissue>
    </source>
</reference>
<sequence length="164" mass="19414">MMKVDRSKILRTVPNPTRWNGFVPRKVNILVWRIRLNRLPTKSNLDHRGIDIPSTLCPIYNLEVEQLDHLFTKCKVPAKTWDAIFKWLDIQLISFDCINGLINLIDAIRGSANKRRVIDAVVNTTLWYLWRFRNDIVFEGRKMRNDSIVDSIRQYYFLGLVRNL</sequence>